<keyword evidence="8" id="KW-0804">Transcription</keyword>
<organism evidence="14 15">
    <name type="scientific">Tachysurus vachellii</name>
    <name type="common">Darkbarbel catfish</name>
    <name type="synonym">Pelteobagrus vachellii</name>
    <dbReference type="NCBI Taxonomy" id="175792"/>
    <lineage>
        <taxon>Eukaryota</taxon>
        <taxon>Metazoa</taxon>
        <taxon>Chordata</taxon>
        <taxon>Craniata</taxon>
        <taxon>Vertebrata</taxon>
        <taxon>Euteleostomi</taxon>
        <taxon>Actinopterygii</taxon>
        <taxon>Neopterygii</taxon>
        <taxon>Teleostei</taxon>
        <taxon>Ostariophysi</taxon>
        <taxon>Siluriformes</taxon>
        <taxon>Bagridae</taxon>
        <taxon>Tachysurus</taxon>
    </lineage>
</organism>
<keyword evidence="7" id="KW-0805">Transcription regulation</keyword>
<name>A0AA88NDQ4_TACVA</name>
<keyword evidence="4" id="KW-0678">Repressor</keyword>
<evidence type="ECO:0000256" key="6">
    <source>
        <dbReference type="ARBA" id="ARBA00022853"/>
    </source>
</evidence>
<dbReference type="PANTHER" id="PTHR45364:SF11">
    <property type="entry name" value="HISTONE DEACETYLASE 9"/>
    <property type="match status" value="1"/>
</dbReference>
<feature type="region of interest" description="Disordered" evidence="12">
    <location>
        <begin position="303"/>
        <end position="347"/>
    </location>
</feature>
<evidence type="ECO:0000256" key="7">
    <source>
        <dbReference type="ARBA" id="ARBA00023015"/>
    </source>
</evidence>
<evidence type="ECO:0000256" key="10">
    <source>
        <dbReference type="ARBA" id="ARBA00048287"/>
    </source>
</evidence>
<keyword evidence="11" id="KW-0175">Coiled coil</keyword>
<comment type="caution">
    <text evidence="14">The sequence shown here is derived from an EMBL/GenBank/DDBJ whole genome shotgun (WGS) entry which is preliminary data.</text>
</comment>
<feature type="region of interest" description="Disordered" evidence="12">
    <location>
        <begin position="443"/>
        <end position="478"/>
    </location>
</feature>
<evidence type="ECO:0000313" key="15">
    <source>
        <dbReference type="Proteomes" id="UP001187315"/>
    </source>
</evidence>
<evidence type="ECO:0000256" key="11">
    <source>
        <dbReference type="SAM" id="Coils"/>
    </source>
</evidence>
<feature type="region of interest" description="Disordered" evidence="12">
    <location>
        <begin position="550"/>
        <end position="576"/>
    </location>
</feature>
<dbReference type="Proteomes" id="UP001187315">
    <property type="component" value="Unassembled WGS sequence"/>
</dbReference>
<proteinExistence type="inferred from homology"/>
<reference evidence="14" key="1">
    <citation type="submission" date="2023-08" db="EMBL/GenBank/DDBJ databases">
        <title>Pelteobagrus vachellii genome.</title>
        <authorList>
            <person name="Liu H."/>
        </authorList>
    </citation>
    <scope>NUCLEOTIDE SEQUENCE</scope>
    <source>
        <strain evidence="14">PRFRI_2022a</strain>
        <tissue evidence="14">Muscle</tissue>
    </source>
</reference>
<dbReference type="Gene3D" id="6.10.250.1550">
    <property type="match status" value="1"/>
</dbReference>
<keyword evidence="15" id="KW-1185">Reference proteome</keyword>
<comment type="subcellular location">
    <subcellularLocation>
        <location evidence="1">Nucleus</location>
    </subcellularLocation>
</comment>
<evidence type="ECO:0000256" key="12">
    <source>
        <dbReference type="SAM" id="MobiDB-lite"/>
    </source>
</evidence>
<dbReference type="EC" id="3.5.1.98" evidence="3"/>
<feature type="coiled-coil region" evidence="11">
    <location>
        <begin position="104"/>
        <end position="163"/>
    </location>
</feature>
<keyword evidence="9" id="KW-0539">Nucleus</keyword>
<evidence type="ECO:0000256" key="4">
    <source>
        <dbReference type="ARBA" id="ARBA00022491"/>
    </source>
</evidence>
<evidence type="ECO:0000256" key="8">
    <source>
        <dbReference type="ARBA" id="ARBA00023163"/>
    </source>
</evidence>
<evidence type="ECO:0000256" key="1">
    <source>
        <dbReference type="ARBA" id="ARBA00004123"/>
    </source>
</evidence>
<dbReference type="Pfam" id="PF12203">
    <property type="entry name" value="HDAC4_Gln"/>
    <property type="match status" value="1"/>
</dbReference>
<feature type="region of interest" description="Disordered" evidence="12">
    <location>
        <begin position="265"/>
        <end position="288"/>
    </location>
</feature>
<keyword evidence="5" id="KW-0378">Hydrolase</keyword>
<feature type="compositionally biased region" description="Basic and acidic residues" evidence="12">
    <location>
        <begin position="274"/>
        <end position="288"/>
    </location>
</feature>
<evidence type="ECO:0000256" key="3">
    <source>
        <dbReference type="ARBA" id="ARBA00012111"/>
    </source>
</evidence>
<feature type="region of interest" description="Disordered" evidence="12">
    <location>
        <begin position="588"/>
        <end position="611"/>
    </location>
</feature>
<dbReference type="AlphaFoldDB" id="A0AA88NDQ4"/>
<dbReference type="InterPro" id="IPR024643">
    <property type="entry name" value="Hist_deacetylase_Gln_rich_N"/>
</dbReference>
<dbReference type="GO" id="GO:0005634">
    <property type="term" value="C:nucleus"/>
    <property type="evidence" value="ECO:0007669"/>
    <property type="project" value="UniProtKB-SubCell"/>
</dbReference>
<dbReference type="CDD" id="cd10163">
    <property type="entry name" value="ClassIIa_HDAC9_Gln-rich-N"/>
    <property type="match status" value="1"/>
</dbReference>
<dbReference type="PANTHER" id="PTHR45364">
    <property type="entry name" value="HISTONE DEACETYLASE 9-RELATED"/>
    <property type="match status" value="1"/>
</dbReference>
<evidence type="ECO:0000256" key="9">
    <source>
        <dbReference type="ARBA" id="ARBA00023242"/>
    </source>
</evidence>
<feature type="compositionally biased region" description="Low complexity" evidence="12">
    <location>
        <begin position="305"/>
        <end position="318"/>
    </location>
</feature>
<gene>
    <name evidence="14" type="ORF">Q7C36_006899</name>
</gene>
<comment type="catalytic activity">
    <reaction evidence="10">
        <text>N(6)-acetyl-L-lysyl-[histone] + H2O = L-lysyl-[histone] + acetate</text>
        <dbReference type="Rhea" id="RHEA:58196"/>
        <dbReference type="Rhea" id="RHEA-COMP:9845"/>
        <dbReference type="Rhea" id="RHEA-COMP:11338"/>
        <dbReference type="ChEBI" id="CHEBI:15377"/>
        <dbReference type="ChEBI" id="CHEBI:29969"/>
        <dbReference type="ChEBI" id="CHEBI:30089"/>
        <dbReference type="ChEBI" id="CHEBI:61930"/>
        <dbReference type="EC" id="3.5.1.98"/>
    </reaction>
</comment>
<evidence type="ECO:0000313" key="14">
    <source>
        <dbReference type="EMBL" id="KAK2855030.1"/>
    </source>
</evidence>
<protein>
    <recommendedName>
        <fullName evidence="3">histone deacetylase</fullName>
        <ecNumber evidence="3">3.5.1.98</ecNumber>
    </recommendedName>
</protein>
<evidence type="ECO:0000259" key="13">
    <source>
        <dbReference type="Pfam" id="PF12203"/>
    </source>
</evidence>
<comment type="similarity">
    <text evidence="2">Belongs to the histone deacetylase family. HD type 2 subfamily.</text>
</comment>
<evidence type="ECO:0000256" key="5">
    <source>
        <dbReference type="ARBA" id="ARBA00022801"/>
    </source>
</evidence>
<feature type="compositionally biased region" description="Polar residues" evidence="12">
    <location>
        <begin position="562"/>
        <end position="571"/>
    </location>
</feature>
<feature type="domain" description="Histone deacetylase glutamine rich N-terminal" evidence="13">
    <location>
        <begin position="77"/>
        <end position="166"/>
    </location>
</feature>
<dbReference type="GO" id="GO:0141221">
    <property type="term" value="F:histone deacetylase activity, hydrolytic mechanism"/>
    <property type="evidence" value="ECO:0007669"/>
    <property type="project" value="UniProtKB-EC"/>
</dbReference>
<keyword evidence="6" id="KW-0156">Chromatin regulator</keyword>
<evidence type="ECO:0000256" key="2">
    <source>
        <dbReference type="ARBA" id="ARBA00007738"/>
    </source>
</evidence>
<accession>A0AA88NDQ4</accession>
<sequence>MRKKDDKGEQKYVEHRPLRRTQSDVAVIRWRHVYPHSLPAGSHWRNVDVKPEVPLTLEPASPLDLRTDVRMPAGGSDPNVWERQLQQELLLIQKQQQIQKQLLINEFQKQHENLIRQHQVQLQEHLKLQQELQVMKQRQEQLEKERKLEQQNQERELERHRRQQQVLILRSKERARESAVASTEVKQKLQEFLLSKSTKDTASNGSCHTFTQNSKLWFTASHHTSLEQSSPPLGGVSPSCKFPLPSLPDCRDDFPLRKTASEPNLKVRSRLKQKVAERRSSPLLRRKEGIVMTPFKKRALELMDSTASSSSTGSGSSSPNRALSFSGPENGPSPLPSSSHTERWPSQPKLLGFEGSVSVLSLYTSPSLPNITLGLSAASSPISAGEGSGVLPVRQGLPAQLLGPVPVPVSMDSKVSSSQQALLQHLLQKEQLRQQKIFSTGQSAGSVHLPSPLAMTERSSGSVRPKLPRHRPLNRTQSAPLPQSILAQLVIQQQHQHFLEKQKQYQQQVHINKLFSKTMEQLRQPNGHLHESEEEEGEDAHIHIMQEDISPSSGVIRKCSPSHRSNNSSIHSPDLLSEEVDDHARVIKIKQEPADSDDETHAKESLGEKKSAYLHQVEGRLVIQAMN</sequence>
<dbReference type="EMBL" id="JAVHJS010000006">
    <property type="protein sequence ID" value="KAK2855030.1"/>
    <property type="molecule type" value="Genomic_DNA"/>
</dbReference>